<feature type="compositionally biased region" description="Basic and acidic residues" evidence="1">
    <location>
        <begin position="26"/>
        <end position="39"/>
    </location>
</feature>
<dbReference type="Proteomes" id="UP001305414">
    <property type="component" value="Unassembled WGS sequence"/>
</dbReference>
<name>A0AAN7UEU4_9PEZI</name>
<gene>
    <name evidence="2" type="ORF">RRF57_006720</name>
</gene>
<evidence type="ECO:0000313" key="2">
    <source>
        <dbReference type="EMBL" id="KAK5631005.1"/>
    </source>
</evidence>
<dbReference type="AlphaFoldDB" id="A0AAN7UEU4"/>
<comment type="caution">
    <text evidence="2">The sequence shown here is derived from an EMBL/GenBank/DDBJ whole genome shotgun (WGS) entry which is preliminary data.</text>
</comment>
<evidence type="ECO:0000256" key="1">
    <source>
        <dbReference type="SAM" id="MobiDB-lite"/>
    </source>
</evidence>
<sequence>MATEDDYNFYGADKVIPNNLEWFDENAAHEDESPKDPDPRFGPVSVDLYEQKGRKDGPIKAYFKGDESSSMILDEERSNYYLAVKRRPETWNSSEA</sequence>
<organism evidence="2 3">
    <name type="scientific">Xylaria bambusicola</name>
    <dbReference type="NCBI Taxonomy" id="326684"/>
    <lineage>
        <taxon>Eukaryota</taxon>
        <taxon>Fungi</taxon>
        <taxon>Dikarya</taxon>
        <taxon>Ascomycota</taxon>
        <taxon>Pezizomycotina</taxon>
        <taxon>Sordariomycetes</taxon>
        <taxon>Xylariomycetidae</taxon>
        <taxon>Xylariales</taxon>
        <taxon>Xylariaceae</taxon>
        <taxon>Xylaria</taxon>
    </lineage>
</organism>
<protein>
    <submittedName>
        <fullName evidence="2">Uncharacterized protein</fullName>
    </submittedName>
</protein>
<reference evidence="2 3" key="1">
    <citation type="submission" date="2023-10" db="EMBL/GenBank/DDBJ databases">
        <title>Draft genome sequence of Xylaria bambusicola isolate GMP-LS, the root and basal stem rot pathogen of sugarcane in Indonesia.</title>
        <authorList>
            <person name="Selvaraj P."/>
            <person name="Muralishankar V."/>
            <person name="Muruganantham S."/>
            <person name="Sp S."/>
            <person name="Haryani S."/>
            <person name="Lau K.J.X."/>
            <person name="Naqvi N.I."/>
        </authorList>
    </citation>
    <scope>NUCLEOTIDE SEQUENCE [LARGE SCALE GENOMIC DNA]</scope>
    <source>
        <strain evidence="2">GMP-LS</strain>
    </source>
</reference>
<accession>A0AAN7UEU4</accession>
<evidence type="ECO:0000313" key="3">
    <source>
        <dbReference type="Proteomes" id="UP001305414"/>
    </source>
</evidence>
<dbReference type="EMBL" id="JAWHQM010000018">
    <property type="protein sequence ID" value="KAK5631005.1"/>
    <property type="molecule type" value="Genomic_DNA"/>
</dbReference>
<keyword evidence="3" id="KW-1185">Reference proteome</keyword>
<feature type="region of interest" description="Disordered" evidence="1">
    <location>
        <begin position="25"/>
        <end position="44"/>
    </location>
</feature>
<proteinExistence type="predicted"/>